<evidence type="ECO:0000313" key="4">
    <source>
        <dbReference type="Proteomes" id="UP000585474"/>
    </source>
</evidence>
<dbReference type="PANTHER" id="PTHR12741:SF48">
    <property type="entry name" value="1,3-BETA-GLUCAN SYNTHASE COMPONENT FKS1-RELATED"/>
    <property type="match status" value="1"/>
</dbReference>
<keyword evidence="1" id="KW-0472">Membrane</keyword>
<feature type="transmembrane region" description="Helical" evidence="1">
    <location>
        <begin position="111"/>
        <end position="135"/>
    </location>
</feature>
<keyword evidence="1" id="KW-0812">Transmembrane</keyword>
<evidence type="ECO:0000256" key="1">
    <source>
        <dbReference type="SAM" id="Phobius"/>
    </source>
</evidence>
<dbReference type="GO" id="GO:0005886">
    <property type="term" value="C:plasma membrane"/>
    <property type="evidence" value="ECO:0007669"/>
    <property type="project" value="TreeGrafter"/>
</dbReference>
<keyword evidence="4" id="KW-1185">Reference proteome</keyword>
<keyword evidence="1" id="KW-1133">Transmembrane helix</keyword>
<dbReference type="EMBL" id="BJWL01000013">
    <property type="protein sequence ID" value="GFY98951.1"/>
    <property type="molecule type" value="Genomic_DNA"/>
</dbReference>
<dbReference type="Proteomes" id="UP000585474">
    <property type="component" value="Unassembled WGS sequence"/>
</dbReference>
<protein>
    <submittedName>
        <fullName evidence="2">Glucan synthase-like 3</fullName>
    </submittedName>
</protein>
<dbReference type="EMBL" id="BJWL01000013">
    <property type="protein sequence ID" value="GFY98931.1"/>
    <property type="molecule type" value="Genomic_DNA"/>
</dbReference>
<evidence type="ECO:0000313" key="3">
    <source>
        <dbReference type="EMBL" id="GFY98951.1"/>
    </source>
</evidence>
<evidence type="ECO:0000313" key="2">
    <source>
        <dbReference type="EMBL" id="GFY98931.1"/>
    </source>
</evidence>
<sequence>MMICSDLMAYQAAFPKARDPYYLGGQYPYLESPTLATVKENCNYIIAVLDFILSWKSRRSMSFHVKLRYVLKVVSAAAWVIILPITYAYTWENPPGFAQTIKSWFGSNSKAPSLFILATVIYLSPNMLAAILFLFPFIRRFLERSNYRVVMLMMWWSQVCVFRVIDKELTC</sequence>
<dbReference type="OrthoDB" id="1434680at2759"/>
<dbReference type="GO" id="GO:0046527">
    <property type="term" value="F:glucosyltransferase activity"/>
    <property type="evidence" value="ECO:0007669"/>
    <property type="project" value="TreeGrafter"/>
</dbReference>
<name>A0A7J0FJQ5_9ERIC</name>
<reference evidence="2 4" key="1">
    <citation type="submission" date="2019-07" db="EMBL/GenBank/DDBJ databases">
        <title>De Novo Assembly of kiwifruit Actinidia rufa.</title>
        <authorList>
            <person name="Sugita-Konishi S."/>
            <person name="Sato K."/>
            <person name="Mori E."/>
            <person name="Abe Y."/>
            <person name="Kisaki G."/>
            <person name="Hamano K."/>
            <person name="Suezawa K."/>
            <person name="Otani M."/>
            <person name="Fukuda T."/>
            <person name="Manabe T."/>
            <person name="Gomi K."/>
            <person name="Tabuchi M."/>
            <person name="Akimitsu K."/>
            <person name="Kataoka I."/>
        </authorList>
    </citation>
    <scope>NUCLEOTIDE SEQUENCE [LARGE SCALE GENOMIC DNA]</scope>
    <source>
        <strain evidence="4">cv. Fuchu</strain>
        <strain evidence="2">Fuchu</strain>
    </source>
</reference>
<comment type="caution">
    <text evidence="2">The sequence shown here is derived from an EMBL/GenBank/DDBJ whole genome shotgun (WGS) entry which is preliminary data.</text>
</comment>
<proteinExistence type="predicted"/>
<dbReference type="AlphaFoldDB" id="A0A7J0FJQ5"/>
<organism evidence="2 4">
    <name type="scientific">Actinidia rufa</name>
    <dbReference type="NCBI Taxonomy" id="165716"/>
    <lineage>
        <taxon>Eukaryota</taxon>
        <taxon>Viridiplantae</taxon>
        <taxon>Streptophyta</taxon>
        <taxon>Embryophyta</taxon>
        <taxon>Tracheophyta</taxon>
        <taxon>Spermatophyta</taxon>
        <taxon>Magnoliopsida</taxon>
        <taxon>eudicotyledons</taxon>
        <taxon>Gunneridae</taxon>
        <taxon>Pentapetalae</taxon>
        <taxon>asterids</taxon>
        <taxon>Ericales</taxon>
        <taxon>Actinidiaceae</taxon>
        <taxon>Actinidia</taxon>
    </lineage>
</organism>
<feature type="transmembrane region" description="Helical" evidence="1">
    <location>
        <begin position="69"/>
        <end position="91"/>
    </location>
</feature>
<gene>
    <name evidence="2" type="ORF">Acr_13g0003320</name>
    <name evidence="3" type="ORF">Acr_13g0003520</name>
</gene>
<dbReference type="PANTHER" id="PTHR12741">
    <property type="entry name" value="LYST-INTERACTING PROTEIN LIP5 DOPAMINE RESPONSIVE PROTEIN DRG-1"/>
    <property type="match status" value="1"/>
</dbReference>
<accession>A0A7J0FJQ5</accession>